<dbReference type="EMBL" id="CP053697">
    <property type="protein sequence ID" value="QKE62908.1"/>
    <property type="molecule type" value="Genomic_DNA"/>
</dbReference>
<name>A0A6M8FQA1_9GAMM</name>
<dbReference type="AlphaFoldDB" id="A0A6M8FQA1"/>
<sequence length="341" mass="37441">MSQPDLTVTFKGMEEAKPGQACYDPAQPWFAYVLINNCKFIDKEKGIADTKNPTGPSAPCKVRLDIMKGDKLSSGTAYSVAVDVDALSGYPGSSDTNPHILGLSIKLPVQVKKADFGSKYAFRITVDSGSEVTESEENNNIFTWEKGTVPQAAIFSSGEIYNPAPPADQNWKIIDTAAKPDSLRDVQVRIKNMGDAPSMEELVTLTVYEDPVAGQPTAVGSIQALGKVPSLAPGNSTWLTLTAEQDFIRPLPAPTVQPASEPQAYIQRSRGAQQFQIRRRFDQVARIDQSQLQVHHFTQVEHCEFEVLRPFSIRIGHDRESVGFGRAPIETGKRIRIPGKR</sequence>
<organism evidence="1 2">
    <name type="scientific">Aquipseudomonas campi</name>
    <dbReference type="NCBI Taxonomy" id="2731681"/>
    <lineage>
        <taxon>Bacteria</taxon>
        <taxon>Pseudomonadati</taxon>
        <taxon>Pseudomonadota</taxon>
        <taxon>Gammaproteobacteria</taxon>
        <taxon>Pseudomonadales</taxon>
        <taxon>Pseudomonadaceae</taxon>
        <taxon>Aquipseudomonas</taxon>
    </lineage>
</organism>
<dbReference type="RefSeq" id="WP_173205475.1">
    <property type="nucleotide sequence ID" value="NZ_CP053697.2"/>
</dbReference>
<evidence type="ECO:0000313" key="2">
    <source>
        <dbReference type="Proteomes" id="UP000501379"/>
    </source>
</evidence>
<evidence type="ECO:0008006" key="3">
    <source>
        <dbReference type="Google" id="ProtNLM"/>
    </source>
</evidence>
<dbReference type="KEGG" id="pcam:HNE05_05885"/>
<evidence type="ECO:0000313" key="1">
    <source>
        <dbReference type="EMBL" id="QKE62908.1"/>
    </source>
</evidence>
<gene>
    <name evidence="1" type="ORF">HNE05_05885</name>
</gene>
<proteinExistence type="predicted"/>
<dbReference type="Proteomes" id="UP000501379">
    <property type="component" value="Chromosome"/>
</dbReference>
<keyword evidence="2" id="KW-1185">Reference proteome</keyword>
<protein>
    <recommendedName>
        <fullName evidence="3">CARDB domain-containing protein</fullName>
    </recommendedName>
</protein>
<reference evidence="1" key="1">
    <citation type="submission" date="2020-07" db="EMBL/GenBank/DDBJ databases">
        <title>Nitrate ammonifying Pseudomonas campi sp. nov. isolated from German agricultural grassland.</title>
        <authorList>
            <person name="Timsy T."/>
            <person name="Ulrich A."/>
            <person name="Spanner T."/>
            <person name="Foesel B."/>
            <person name="Kolb S."/>
            <person name="Horn M.A."/>
            <person name="Behrendt U."/>
        </authorList>
    </citation>
    <scope>NUCLEOTIDE SEQUENCE</scope>
    <source>
        <strain evidence="1">S1-A32-2</strain>
    </source>
</reference>
<accession>A0A6M8FQA1</accession>